<comment type="caution">
    <text evidence="5">The sequence shown here is derived from an EMBL/GenBank/DDBJ whole genome shotgun (WGS) entry which is preliminary data.</text>
</comment>
<dbReference type="Pfam" id="PF07859">
    <property type="entry name" value="Abhydrolase_3"/>
    <property type="match status" value="2"/>
</dbReference>
<evidence type="ECO:0000259" key="4">
    <source>
        <dbReference type="Pfam" id="PF07859"/>
    </source>
</evidence>
<dbReference type="AlphaFoldDB" id="A0A2T7P0P8"/>
<proteinExistence type="predicted"/>
<dbReference type="InterPro" id="IPR010468">
    <property type="entry name" value="HSL_N"/>
</dbReference>
<dbReference type="PANTHER" id="PTHR23025">
    <property type="entry name" value="TRIACYLGLYCEROL LIPASE"/>
    <property type="match status" value="1"/>
</dbReference>
<dbReference type="EMBL" id="PZQS01000007">
    <property type="protein sequence ID" value="PVD26997.1"/>
    <property type="molecule type" value="Genomic_DNA"/>
</dbReference>
<feature type="domain" description="Alpha/beta hydrolase fold-3" evidence="4">
    <location>
        <begin position="349"/>
        <end position="506"/>
    </location>
</feature>
<dbReference type="Proteomes" id="UP000245119">
    <property type="component" value="Linkage Group LG7"/>
</dbReference>
<feature type="domain" description="Hormone-sensitive lipase N-terminal" evidence="3">
    <location>
        <begin position="17"/>
        <end position="323"/>
    </location>
</feature>
<sequence>MDFDNSESPSKFFTSIVKELKNIAISNIKYFKDGKQSHHAKFHVSFCLLFEYLDLGIEPCYREIDKRVHEFDASPKEKGNGYRSLLRIVQKCCLHLLQLSRNISTNRDTILFRRQFYMKELEAYVATLGQLRACLYYAQKLMTYCQPGNLFADEETLDEAVAEQLMADVEMLSQDCFYGRCLGFQFCESMQRPLQIVAIAMASFSEGYQENSQIMKVATSLFNSPKYLINPEVRAQQVVNITRTADIQFCKAFWSITESEIMHPLPSLVYPNVQVDEVFHLGPDAFEMLSVNGEEITITPPCAHTGPAPVQVRLLSYQLREGQEQHLKSSRSPGAKTPSPKTQRARGLLIHCHGGGFVAQSSRSHEVYLRHWAKDLDVPILSVDYSLAPESPFPRALEECFYAYAWAVHNCEKLGSTGEIICMAGDSAGGNLVISTAMRASSFNIRKPDGILAVYTPVLVRYTPSPARLLSLMDPLLPAGILSRCLAAYAGVSDELSSQLAASVTCHIESSAATLNMSSQDVSESDWVLISQDSAARVNTTLSTLQQKVQMSGSSHLSSLERNDSQEEVELFMRPKIAVASVASTVADAKDKIMSYVGSCSQILVNSLSGWSAEGEVCSKTLQAVSSPGEESIEEESKQEESLETPSFYTPLTSPDEGQESLVSCDMVTGSTPNDGTDRDLSDSYSESTSDMLESPDNFFSRKVSSEMKSNKDAGKKEGSEHDVPDGLLASDLSFRHTCSRESDASLGKSFLALSSPCMPLLTEEKAQLLRQEVENSAFVPECEVEDQPEMSHSFIDDSSDMNVYEVLADENQTVVVTVYKEGIPPQDIDNAEYVSSPLSEGAKQSSIKEVANLKENLQKSEETGITVTKHAKEDQLCSKDETFNLSDPSIISNFQIGSGLKTESISTAKSDLHFSTGNLSSDSGCLSDDTMRPGPSVSPSCILSEVTVMDSAVSPSHLRRMQLHLDLPTKSSKLSLPRSASTPAFISPADFSRYSPSMSPSDFKRERHLAQSPLRAIRHIPIVKNPYMSPLLAPDSLLEGLPYISLVACHLDPLIDDSIMFTRRLRSLGKSIDLMMLDDLPHGFLNFSMLSQDAKRGSDICVKKLKEMLFPQ</sequence>
<dbReference type="GO" id="GO:0004806">
    <property type="term" value="F:triacylglycerol lipase activity"/>
    <property type="evidence" value="ECO:0007669"/>
    <property type="project" value="TreeGrafter"/>
</dbReference>
<reference evidence="5 6" key="1">
    <citation type="submission" date="2018-04" db="EMBL/GenBank/DDBJ databases">
        <title>The genome of golden apple snail Pomacea canaliculata provides insight into stress tolerance and invasive adaptation.</title>
        <authorList>
            <person name="Liu C."/>
            <person name="Liu B."/>
            <person name="Ren Y."/>
            <person name="Zhang Y."/>
            <person name="Wang H."/>
            <person name="Li S."/>
            <person name="Jiang F."/>
            <person name="Yin L."/>
            <person name="Zhang G."/>
            <person name="Qian W."/>
            <person name="Fan W."/>
        </authorList>
    </citation>
    <scope>NUCLEOTIDE SEQUENCE [LARGE SCALE GENOMIC DNA]</scope>
    <source>
        <strain evidence="5">SZHN2017</strain>
        <tissue evidence="5">Muscle</tissue>
    </source>
</reference>
<evidence type="ECO:0000313" key="5">
    <source>
        <dbReference type="EMBL" id="PVD26997.1"/>
    </source>
</evidence>
<evidence type="ECO:0000256" key="1">
    <source>
        <dbReference type="PROSITE-ProRule" id="PRU10038"/>
    </source>
</evidence>
<dbReference type="InterPro" id="IPR013094">
    <property type="entry name" value="AB_hydrolase_3"/>
</dbReference>
<dbReference type="GO" id="GO:0019433">
    <property type="term" value="P:triglyceride catabolic process"/>
    <property type="evidence" value="ECO:0007669"/>
    <property type="project" value="TreeGrafter"/>
</dbReference>
<organism evidence="5 6">
    <name type="scientific">Pomacea canaliculata</name>
    <name type="common">Golden apple snail</name>
    <dbReference type="NCBI Taxonomy" id="400727"/>
    <lineage>
        <taxon>Eukaryota</taxon>
        <taxon>Metazoa</taxon>
        <taxon>Spiralia</taxon>
        <taxon>Lophotrochozoa</taxon>
        <taxon>Mollusca</taxon>
        <taxon>Gastropoda</taxon>
        <taxon>Caenogastropoda</taxon>
        <taxon>Architaenioglossa</taxon>
        <taxon>Ampullarioidea</taxon>
        <taxon>Ampullariidae</taxon>
        <taxon>Pomacea</taxon>
    </lineage>
</organism>
<keyword evidence="6" id="KW-1185">Reference proteome</keyword>
<dbReference type="SUPFAM" id="SSF53474">
    <property type="entry name" value="alpha/beta-Hydrolases"/>
    <property type="match status" value="2"/>
</dbReference>
<feature type="domain" description="Alpha/beta hydrolase fold-3" evidence="4">
    <location>
        <begin position="1024"/>
        <end position="1086"/>
    </location>
</feature>
<dbReference type="InterPro" id="IPR029058">
    <property type="entry name" value="AB_hydrolase_fold"/>
</dbReference>
<accession>A0A2T7P0P8</accession>
<feature type="active site" evidence="1">
    <location>
        <position position="427"/>
    </location>
</feature>
<evidence type="ECO:0000259" key="3">
    <source>
        <dbReference type="Pfam" id="PF06350"/>
    </source>
</evidence>
<dbReference type="Pfam" id="PF06350">
    <property type="entry name" value="HSL_N"/>
    <property type="match status" value="1"/>
</dbReference>
<dbReference type="GO" id="GO:0005829">
    <property type="term" value="C:cytosol"/>
    <property type="evidence" value="ECO:0007669"/>
    <property type="project" value="TreeGrafter"/>
</dbReference>
<dbReference type="OrthoDB" id="408631at2759"/>
<feature type="compositionally biased region" description="Basic and acidic residues" evidence="2">
    <location>
        <begin position="704"/>
        <end position="725"/>
    </location>
</feature>
<feature type="region of interest" description="Disordered" evidence="2">
    <location>
        <begin position="625"/>
        <end position="725"/>
    </location>
</feature>
<feature type="compositionally biased region" description="Polar residues" evidence="2">
    <location>
        <begin position="683"/>
        <end position="692"/>
    </location>
</feature>
<evidence type="ECO:0000256" key="2">
    <source>
        <dbReference type="SAM" id="MobiDB-lite"/>
    </source>
</evidence>
<dbReference type="STRING" id="400727.A0A2T7P0P8"/>
<dbReference type="GO" id="GO:0004771">
    <property type="term" value="F:sterol ester esterase activity"/>
    <property type="evidence" value="ECO:0007669"/>
    <property type="project" value="TreeGrafter"/>
</dbReference>
<dbReference type="Gene3D" id="3.40.50.1820">
    <property type="entry name" value="alpha/beta hydrolase"/>
    <property type="match status" value="2"/>
</dbReference>
<dbReference type="GO" id="GO:0008203">
    <property type="term" value="P:cholesterol metabolic process"/>
    <property type="evidence" value="ECO:0007669"/>
    <property type="project" value="InterPro"/>
</dbReference>
<evidence type="ECO:0008006" key="7">
    <source>
        <dbReference type="Google" id="ProtNLM"/>
    </source>
</evidence>
<name>A0A2T7P0P8_POMCA</name>
<gene>
    <name evidence="5" type="ORF">C0Q70_12146</name>
</gene>
<dbReference type="OMA" id="CKEVEAY"/>
<evidence type="ECO:0000313" key="6">
    <source>
        <dbReference type="Proteomes" id="UP000245119"/>
    </source>
</evidence>
<dbReference type="InterPro" id="IPR033140">
    <property type="entry name" value="Lipase_GDXG_put_SER_AS"/>
</dbReference>
<protein>
    <recommendedName>
        <fullName evidence="7">Hormone-sensitive lipase</fullName>
    </recommendedName>
</protein>
<dbReference type="PANTHER" id="PTHR23025:SF3">
    <property type="entry name" value="HORMONE-SENSITIVE LIPASE"/>
    <property type="match status" value="1"/>
</dbReference>
<dbReference type="PROSITE" id="PS01174">
    <property type="entry name" value="LIPASE_GDXG_SER"/>
    <property type="match status" value="1"/>
</dbReference>